<dbReference type="PANTHER" id="PTHR47160">
    <property type="entry name" value="PUTATIVE-RELATED"/>
    <property type="match status" value="1"/>
</dbReference>
<reference evidence="2 3" key="1">
    <citation type="submission" date="2023-01" db="EMBL/GenBank/DDBJ databases">
        <authorList>
            <person name="Whitehead M."/>
        </authorList>
    </citation>
    <scope>NUCLEOTIDE SEQUENCE [LARGE SCALE GENOMIC DNA]</scope>
</reference>
<dbReference type="Proteomes" id="UP001160148">
    <property type="component" value="Unassembled WGS sequence"/>
</dbReference>
<comment type="caution">
    <text evidence="2">The sequence shown here is derived from an EMBL/GenBank/DDBJ whole genome shotgun (WGS) entry which is preliminary data.</text>
</comment>
<accession>A0AAV0VZ91</accession>
<evidence type="ECO:0000313" key="3">
    <source>
        <dbReference type="Proteomes" id="UP001160148"/>
    </source>
</evidence>
<sequence>MICYLLYYWICVKKCGATFRTIIKNNEHIKDESCTLMDHSHAPNPIKNECKIIKNKIKTAALQSQDNPHKIYQEQIIGVPSVVSSQICKNASKQLIKRQRKGKLIEPSCVEHFNPPIELKKTISGQEFLIKDIYDDNNRIIIFTTFQNCLYLRGSEFWLADGTYKSCPSFFKQLYTIHGSIKRGNDQICLPLVFALMKNQTENSYKLMFTALNYFAIEHRINFKDNTDLEIITDFEIAAINAINDIFPFAMHSACFFHFSQNIYRHIQKEGLTTKYMEDQNFNLLCRHLPALAFLPVSKVNESWKLLKTEFSNDERVQKLIDYFETTYVIGKSVRLRGRNPQVKPPLYPPEIWSVAQRVEYELPRTTNITESWHSRLNRLISKHPGAYKFITLLQKMQNENESLIEQFIQGRIAKKIKVSRQQHEDRIKNLVLRFKNSNQNNIEFLRGIAYNLNF</sequence>
<keyword evidence="3" id="KW-1185">Reference proteome</keyword>
<dbReference type="EMBL" id="CARXXK010000001">
    <property type="protein sequence ID" value="CAI6348920.1"/>
    <property type="molecule type" value="Genomic_DNA"/>
</dbReference>
<protein>
    <recommendedName>
        <fullName evidence="1">MULE transposase domain-containing protein</fullName>
    </recommendedName>
</protein>
<name>A0AAV0VZ91_9HEMI</name>
<proteinExistence type="predicted"/>
<organism evidence="2 3">
    <name type="scientific">Macrosiphum euphorbiae</name>
    <name type="common">potato aphid</name>
    <dbReference type="NCBI Taxonomy" id="13131"/>
    <lineage>
        <taxon>Eukaryota</taxon>
        <taxon>Metazoa</taxon>
        <taxon>Ecdysozoa</taxon>
        <taxon>Arthropoda</taxon>
        <taxon>Hexapoda</taxon>
        <taxon>Insecta</taxon>
        <taxon>Pterygota</taxon>
        <taxon>Neoptera</taxon>
        <taxon>Paraneoptera</taxon>
        <taxon>Hemiptera</taxon>
        <taxon>Sternorrhyncha</taxon>
        <taxon>Aphidomorpha</taxon>
        <taxon>Aphidoidea</taxon>
        <taxon>Aphididae</taxon>
        <taxon>Macrosiphini</taxon>
        <taxon>Macrosiphum</taxon>
    </lineage>
</organism>
<feature type="domain" description="MULE transposase" evidence="1">
    <location>
        <begin position="158"/>
        <end position="262"/>
    </location>
</feature>
<dbReference type="InterPro" id="IPR018289">
    <property type="entry name" value="MULE_transposase_dom"/>
</dbReference>
<evidence type="ECO:0000259" key="1">
    <source>
        <dbReference type="Pfam" id="PF10551"/>
    </source>
</evidence>
<evidence type="ECO:0000313" key="2">
    <source>
        <dbReference type="EMBL" id="CAI6348920.1"/>
    </source>
</evidence>
<dbReference type="AlphaFoldDB" id="A0AAV0VZ91"/>
<dbReference type="PANTHER" id="PTHR47160:SF10">
    <property type="entry name" value="MULE TRANSPOSASE DOMAIN-CONTAINING PROTEIN"/>
    <property type="match status" value="1"/>
</dbReference>
<dbReference type="Pfam" id="PF10551">
    <property type="entry name" value="MULE"/>
    <property type="match status" value="1"/>
</dbReference>
<gene>
    <name evidence="2" type="ORF">MEUPH1_LOCUS5544</name>
</gene>